<gene>
    <name evidence="1" type="ORF">FSC10_02770</name>
</gene>
<name>A0AAE7BVU8_9GAMM</name>
<dbReference type="AlphaFoldDB" id="A0AAE7BVU8"/>
<accession>A0AAE7BVU8</accession>
<dbReference type="EMBL" id="CP044463">
    <property type="protein sequence ID" value="QIC66355.1"/>
    <property type="molecule type" value="Genomic_DNA"/>
</dbReference>
<sequence>MNAEVLNLEQRRQAIQRGLQHYFQGSHLEQIVGYWEQEYSGQPAFVLNRFLSEICTTEELKQNRKDMLKQVLHELTILEKSEWIESEDTEAVSLNQKAQYQAYIEFGESVLDQVKLEDQKDFYRELAQQLVKDRILFQETSQKLQKSADLLSYVSSKLYAQAITSLYQVFCDFYGPQRSDQVYAQAKNLIKQKYPEANLQQLL</sequence>
<evidence type="ECO:0000313" key="1">
    <source>
        <dbReference type="EMBL" id="QIC66355.1"/>
    </source>
</evidence>
<proteinExistence type="predicted"/>
<dbReference type="RefSeq" id="WP_163170883.1">
    <property type="nucleotide sequence ID" value="NZ_CP044463.1"/>
</dbReference>
<dbReference type="Proteomes" id="UP000503505">
    <property type="component" value="Chromosome"/>
</dbReference>
<organism evidence="1 2">
    <name type="scientific">Acinetobacter schindleri</name>
    <dbReference type="NCBI Taxonomy" id="108981"/>
    <lineage>
        <taxon>Bacteria</taxon>
        <taxon>Pseudomonadati</taxon>
        <taxon>Pseudomonadota</taxon>
        <taxon>Gammaproteobacteria</taxon>
        <taxon>Moraxellales</taxon>
        <taxon>Moraxellaceae</taxon>
        <taxon>Acinetobacter</taxon>
    </lineage>
</organism>
<reference evidence="1 2" key="1">
    <citation type="submission" date="2019-09" db="EMBL/GenBank/DDBJ databases">
        <title>Non-baumannii Acinetobacter spp. carrying blaNDM-1 isolated in China.</title>
        <authorList>
            <person name="Cui C."/>
            <person name="Chen C."/>
            <person name="Sun J."/>
            <person name="Liu Y."/>
        </authorList>
    </citation>
    <scope>NUCLEOTIDE SEQUENCE [LARGE SCALE GENOMIC DNA]</scope>
    <source>
        <strain evidence="1 2">HZE23-1</strain>
    </source>
</reference>
<evidence type="ECO:0000313" key="2">
    <source>
        <dbReference type="Proteomes" id="UP000503505"/>
    </source>
</evidence>
<protein>
    <submittedName>
        <fullName evidence="1">Uncharacterized protein</fullName>
    </submittedName>
</protein>